<evidence type="ECO:0000313" key="2">
    <source>
        <dbReference type="Proteomes" id="UP000266861"/>
    </source>
</evidence>
<dbReference type="AlphaFoldDB" id="A0A397G7P4"/>
<accession>A0A397G7P4</accession>
<keyword evidence="2" id="KW-1185">Reference proteome</keyword>
<gene>
    <name evidence="1" type="ORF">Glove_645g53</name>
</gene>
<organism evidence="1 2">
    <name type="scientific">Diversispora epigaea</name>
    <dbReference type="NCBI Taxonomy" id="1348612"/>
    <lineage>
        <taxon>Eukaryota</taxon>
        <taxon>Fungi</taxon>
        <taxon>Fungi incertae sedis</taxon>
        <taxon>Mucoromycota</taxon>
        <taxon>Glomeromycotina</taxon>
        <taxon>Glomeromycetes</taxon>
        <taxon>Diversisporales</taxon>
        <taxon>Diversisporaceae</taxon>
        <taxon>Diversispora</taxon>
    </lineage>
</organism>
<name>A0A397G7P4_9GLOM</name>
<dbReference type="EMBL" id="PQFF01000534">
    <property type="protein sequence ID" value="RHZ45884.1"/>
    <property type="molecule type" value="Genomic_DNA"/>
</dbReference>
<reference evidence="1 2" key="1">
    <citation type="submission" date="2018-08" db="EMBL/GenBank/DDBJ databases">
        <title>Genome and evolution of the arbuscular mycorrhizal fungus Diversispora epigaea (formerly Glomus versiforme) and its bacterial endosymbionts.</title>
        <authorList>
            <person name="Sun X."/>
            <person name="Fei Z."/>
            <person name="Harrison M."/>
        </authorList>
    </citation>
    <scope>NUCLEOTIDE SEQUENCE [LARGE SCALE GENOMIC DNA]</scope>
    <source>
        <strain evidence="1 2">IT104</strain>
    </source>
</reference>
<protein>
    <submittedName>
        <fullName evidence="1">Uncharacterized protein</fullName>
    </submittedName>
</protein>
<evidence type="ECO:0000313" key="1">
    <source>
        <dbReference type="EMBL" id="RHZ45884.1"/>
    </source>
</evidence>
<comment type="caution">
    <text evidence="1">The sequence shown here is derived from an EMBL/GenBank/DDBJ whole genome shotgun (WGS) entry which is preliminary data.</text>
</comment>
<dbReference type="Proteomes" id="UP000266861">
    <property type="component" value="Unassembled WGS sequence"/>
</dbReference>
<dbReference type="OrthoDB" id="2412108at2759"/>
<proteinExistence type="predicted"/>
<sequence length="156" mass="18508">MDTQAKSNKVLTPEYLDWYSKITDLPTTISDKLRSKLYKIYKKKTGLDPWIKSENSESPQIEKTDNFILQDSSLETQVTISQVNVQSKRQFSIFVLPEDPEERQQHVINLVLERFPYLTLKYSFKNNYFDFNRSVLCPLCDKNHKKENIRNYIEGF</sequence>